<dbReference type="GeneID" id="8512783"/>
<dbReference type="eggNOG" id="arCOG05048">
    <property type="taxonomic scope" value="Archaea"/>
</dbReference>
<evidence type="ECO:0000313" key="2">
    <source>
        <dbReference type="Proteomes" id="UP000002063"/>
    </source>
</evidence>
<dbReference type="OrthoDB" id="60318at2157"/>
<keyword evidence="2" id="KW-1185">Reference proteome</keyword>
<gene>
    <name evidence="1" type="ordered locus">Metvu_0450</name>
</gene>
<dbReference type="RefSeq" id="WP_015732530.1">
    <property type="nucleotide sequence ID" value="NC_013407.1"/>
</dbReference>
<protein>
    <submittedName>
        <fullName evidence="1">Uncharacterized protein</fullName>
    </submittedName>
</protein>
<dbReference type="EMBL" id="CP001787">
    <property type="protein sequence ID" value="ACX72309.1"/>
    <property type="molecule type" value="Genomic_DNA"/>
</dbReference>
<name>C9RFF7_METVM</name>
<evidence type="ECO:0000313" key="1">
    <source>
        <dbReference type="EMBL" id="ACX72309.1"/>
    </source>
</evidence>
<reference evidence="1" key="1">
    <citation type="submission" date="2009-10" db="EMBL/GenBank/DDBJ databases">
        <title>Complete sequence of chromosome of Methanocaldococcus vulcanius M7.</title>
        <authorList>
            <consortium name="US DOE Joint Genome Institute"/>
            <person name="Lucas S."/>
            <person name="Copeland A."/>
            <person name="Lapidus A."/>
            <person name="Glavina del Rio T."/>
            <person name="Dalin E."/>
            <person name="Tice H."/>
            <person name="Bruce D."/>
            <person name="Goodwin L."/>
            <person name="Pitluck S."/>
            <person name="Lcollab F.I."/>
            <person name="Brettin T."/>
            <person name="Detter J.C."/>
            <person name="Han C."/>
            <person name="Tapia R."/>
            <person name="Kuske C.R."/>
            <person name="Schmutz J."/>
            <person name="Larimer F."/>
            <person name="Land M."/>
            <person name="Hauser L."/>
            <person name="Kyrpides N."/>
            <person name="Ovchinikova G."/>
            <person name="Sieprawska-Lupa M."/>
            <person name="Whitman W.B."/>
            <person name="Woyke T."/>
        </authorList>
    </citation>
    <scope>NUCLEOTIDE SEQUENCE [LARGE SCALE GENOMIC DNA]</scope>
    <source>
        <strain evidence="1">M7</strain>
    </source>
</reference>
<proteinExistence type="predicted"/>
<accession>C9RFF7</accession>
<sequence length="194" mass="22204">MNRDRFLSGFFLSLIFIFLITTSFAWNDCPYGRVNCTYPGECGRYIDTNHDGICDHSEPPPTTETEIPSTNNTEEEDVDKYIDISGKELKSLTIEQVCKKYNIDPECLKEKLHVDVPDDTTFEELKEKYGITPGVAKEAILECMIEEGKIKIDKSENINSSKIDDEKKPETLLDKIISFLFSTVNVRDLLFGWL</sequence>
<dbReference type="HOGENOM" id="CLU_1485903_0_0_2"/>
<dbReference type="AlphaFoldDB" id="C9RFF7"/>
<dbReference type="KEGG" id="mvu:Metvu_0450"/>
<dbReference type="Proteomes" id="UP000002063">
    <property type="component" value="Chromosome"/>
</dbReference>
<organism evidence="1 2">
    <name type="scientific">Methanocaldococcus vulcanius (strain ATCC 700851 / DSM 12094 / M7)</name>
    <name type="common">Methanococcus vulcanius</name>
    <dbReference type="NCBI Taxonomy" id="579137"/>
    <lineage>
        <taxon>Archaea</taxon>
        <taxon>Methanobacteriati</taxon>
        <taxon>Methanobacteriota</taxon>
        <taxon>Methanomada group</taxon>
        <taxon>Methanococci</taxon>
        <taxon>Methanococcales</taxon>
        <taxon>Methanocaldococcaceae</taxon>
        <taxon>Methanocaldococcus</taxon>
    </lineage>
</organism>
<dbReference type="STRING" id="579137.Metvu_0450"/>